<name>A0A0W0YRK4_9GAMM</name>
<proteinExistence type="predicted"/>
<gene>
    <name evidence="2" type="primary">vipE</name>
    <name evidence="2" type="ORF">Lsha_1838</name>
</gene>
<dbReference type="eggNOG" id="ENOG50315R8">
    <property type="taxonomic scope" value="Bacteria"/>
</dbReference>
<dbReference type="Proteomes" id="UP000054600">
    <property type="component" value="Unassembled WGS sequence"/>
</dbReference>
<keyword evidence="3" id="KW-1185">Reference proteome</keyword>
<comment type="caution">
    <text evidence="2">The sequence shown here is derived from an EMBL/GenBank/DDBJ whole genome shotgun (WGS) entry which is preliminary data.</text>
</comment>
<reference evidence="2 3" key="1">
    <citation type="submission" date="2015-11" db="EMBL/GenBank/DDBJ databases">
        <title>Genomic analysis of 38 Legionella species identifies large and diverse effector repertoires.</title>
        <authorList>
            <person name="Burstein D."/>
            <person name="Amaro F."/>
            <person name="Zusman T."/>
            <person name="Lifshitz Z."/>
            <person name="Cohen O."/>
            <person name="Gilbert J.A."/>
            <person name="Pupko T."/>
            <person name="Shuman H.A."/>
            <person name="Segal G."/>
        </authorList>
    </citation>
    <scope>NUCLEOTIDE SEQUENCE [LARGE SCALE GENOMIC DNA]</scope>
    <source>
        <strain evidence="2 3">ATCC 49655</strain>
    </source>
</reference>
<dbReference type="InterPro" id="IPR049417">
    <property type="entry name" value="VipE-like_N"/>
</dbReference>
<dbReference type="EMBL" id="LNYW01000049">
    <property type="protein sequence ID" value="KTD59142.1"/>
    <property type="molecule type" value="Genomic_DNA"/>
</dbReference>
<protein>
    <submittedName>
        <fullName evidence="2">VipE</fullName>
    </submittedName>
</protein>
<feature type="domain" description="VipE-like N-terminal" evidence="1">
    <location>
        <begin position="1"/>
        <end position="125"/>
    </location>
</feature>
<sequence length="294" mass="33016">MPLSQTKILVNTYGRKLQDGSISDAEIDYLLQNDTFKKSEGYVDTSKPLSDSNFSKMDSIKDFVLTIAPTIPQDKLHDLTARLIARSPEGDKNTFMRGSSLEKAFLAYELLHYPATAEAHFDSERVKKEFPGANDIPNLKAVILEPIIAFYRTAPPPAKLQNLIKLCSDYKSHLESSVGIEKLKQSANEVPTLAQAKYQIVNQMLDKLNDKTLESADRIKKMSEVLTPQNRETLKNRRDSSAGARFLENILHVLTLTLYSVFSKGTASFWKSHGEALTDNIDKENEADNSNKMK</sequence>
<organism evidence="2 3">
    <name type="scientific">Legionella shakespearei DSM 23087</name>
    <dbReference type="NCBI Taxonomy" id="1122169"/>
    <lineage>
        <taxon>Bacteria</taxon>
        <taxon>Pseudomonadati</taxon>
        <taxon>Pseudomonadota</taxon>
        <taxon>Gammaproteobacteria</taxon>
        <taxon>Legionellales</taxon>
        <taxon>Legionellaceae</taxon>
        <taxon>Legionella</taxon>
    </lineage>
</organism>
<dbReference type="OrthoDB" id="5641577at2"/>
<dbReference type="STRING" id="1122169.Lsha_1838"/>
<evidence type="ECO:0000259" key="1">
    <source>
        <dbReference type="Pfam" id="PF20876"/>
    </source>
</evidence>
<evidence type="ECO:0000313" key="2">
    <source>
        <dbReference type="EMBL" id="KTD59142.1"/>
    </source>
</evidence>
<dbReference type="PATRIC" id="fig|1122169.6.peg.2111"/>
<dbReference type="AlphaFoldDB" id="A0A0W0YRK4"/>
<evidence type="ECO:0000313" key="3">
    <source>
        <dbReference type="Proteomes" id="UP000054600"/>
    </source>
</evidence>
<dbReference type="Pfam" id="PF20876">
    <property type="entry name" value="VipE"/>
    <property type="match status" value="1"/>
</dbReference>
<accession>A0A0W0YRK4</accession>
<dbReference type="RefSeq" id="WP_018578587.1">
    <property type="nucleotide sequence ID" value="NZ_KB892436.1"/>
</dbReference>